<dbReference type="RefSeq" id="WP_110573169.1">
    <property type="nucleotide sequence ID" value="NZ_QKLW01000002.1"/>
</dbReference>
<evidence type="ECO:0000256" key="3">
    <source>
        <dbReference type="ARBA" id="ARBA00023139"/>
    </source>
</evidence>
<evidence type="ECO:0000256" key="4">
    <source>
        <dbReference type="ARBA" id="ARBA00023237"/>
    </source>
</evidence>
<evidence type="ECO:0000256" key="5">
    <source>
        <dbReference type="ARBA" id="ARBA00023288"/>
    </source>
</evidence>
<evidence type="ECO:0000313" key="7">
    <source>
        <dbReference type="EMBL" id="PYF83081.1"/>
    </source>
</evidence>
<dbReference type="GO" id="GO:0015920">
    <property type="term" value="P:lipopolysaccharide transport"/>
    <property type="evidence" value="ECO:0007669"/>
    <property type="project" value="TreeGrafter"/>
</dbReference>
<proteinExistence type="inferred from homology"/>
<gene>
    <name evidence="6" type="primary">lptE</name>
    <name evidence="7" type="ORF">DFP75_102171</name>
</gene>
<dbReference type="GO" id="GO:0001530">
    <property type="term" value="F:lipopolysaccharide binding"/>
    <property type="evidence" value="ECO:0007669"/>
    <property type="project" value="TreeGrafter"/>
</dbReference>
<keyword evidence="2 6" id="KW-0472">Membrane</keyword>
<evidence type="ECO:0000256" key="1">
    <source>
        <dbReference type="ARBA" id="ARBA00022729"/>
    </source>
</evidence>
<dbReference type="HAMAP" id="MF_01186">
    <property type="entry name" value="LPS_assembly_LptE"/>
    <property type="match status" value="1"/>
</dbReference>
<evidence type="ECO:0000256" key="6">
    <source>
        <dbReference type="HAMAP-Rule" id="MF_01186"/>
    </source>
</evidence>
<dbReference type="GO" id="GO:0043165">
    <property type="term" value="P:Gram-negative-bacterium-type cell outer membrane assembly"/>
    <property type="evidence" value="ECO:0007669"/>
    <property type="project" value="UniProtKB-UniRule"/>
</dbReference>
<comment type="subunit">
    <text evidence="6">Component of the lipopolysaccharide transport and assembly complex. Interacts with LptD.</text>
</comment>
<dbReference type="GO" id="GO:1990351">
    <property type="term" value="C:transporter complex"/>
    <property type="evidence" value="ECO:0007669"/>
    <property type="project" value="TreeGrafter"/>
</dbReference>
<name>A0A318V5I7_9GAMM</name>
<evidence type="ECO:0000313" key="8">
    <source>
        <dbReference type="Proteomes" id="UP000247551"/>
    </source>
</evidence>
<dbReference type="PANTHER" id="PTHR38098:SF1">
    <property type="entry name" value="LPS-ASSEMBLY LIPOPROTEIN LPTE"/>
    <property type="match status" value="1"/>
</dbReference>
<comment type="caution">
    <text evidence="7">The sequence shown here is derived from an EMBL/GenBank/DDBJ whole genome shotgun (WGS) entry which is preliminary data.</text>
</comment>
<dbReference type="InterPro" id="IPR007485">
    <property type="entry name" value="LPS_assembly_LptE"/>
</dbReference>
<dbReference type="Proteomes" id="UP000247551">
    <property type="component" value="Unassembled WGS sequence"/>
</dbReference>
<keyword evidence="8" id="KW-1185">Reference proteome</keyword>
<accession>A0A318V5I7</accession>
<dbReference type="EMBL" id="QKLW01000002">
    <property type="protein sequence ID" value="PYF83081.1"/>
    <property type="molecule type" value="Genomic_DNA"/>
</dbReference>
<dbReference type="AlphaFoldDB" id="A0A318V5I7"/>
<dbReference type="GO" id="GO:0009279">
    <property type="term" value="C:cell outer membrane"/>
    <property type="evidence" value="ECO:0007669"/>
    <property type="project" value="UniProtKB-SubCell"/>
</dbReference>
<comment type="similarity">
    <text evidence="6">Belongs to the LptE lipoprotein family.</text>
</comment>
<reference evidence="7 8" key="1">
    <citation type="submission" date="2018-06" db="EMBL/GenBank/DDBJ databases">
        <title>Genomic Encyclopedia of Type Strains, Phase III (KMG-III): the genomes of soil and plant-associated and newly described type strains.</title>
        <authorList>
            <person name="Whitman W."/>
        </authorList>
    </citation>
    <scope>NUCLEOTIDE SEQUENCE [LARGE SCALE GENOMIC DNA]</scope>
    <source>
        <strain evidence="7 8">CECT 7730</strain>
    </source>
</reference>
<dbReference type="Gene3D" id="3.30.160.150">
    <property type="entry name" value="Lipoprotein like domain"/>
    <property type="match status" value="1"/>
</dbReference>
<evidence type="ECO:0000256" key="2">
    <source>
        <dbReference type="ARBA" id="ARBA00023136"/>
    </source>
</evidence>
<organism evidence="7 8">
    <name type="scientific">Marinomonas alcarazii</name>
    <dbReference type="NCBI Taxonomy" id="491949"/>
    <lineage>
        <taxon>Bacteria</taxon>
        <taxon>Pseudomonadati</taxon>
        <taxon>Pseudomonadota</taxon>
        <taxon>Gammaproteobacteria</taxon>
        <taxon>Oceanospirillales</taxon>
        <taxon>Oceanospirillaceae</taxon>
        <taxon>Marinomonas</taxon>
    </lineage>
</organism>
<comment type="function">
    <text evidence="6">Together with LptD, is involved in the assembly of lipopolysaccharide (LPS) at the surface of the outer membrane. Required for the proper assembly of LptD. Binds LPS and may serve as the LPS recognition site at the outer membrane.</text>
</comment>
<dbReference type="PROSITE" id="PS51257">
    <property type="entry name" value="PROKAR_LIPOPROTEIN"/>
    <property type="match status" value="1"/>
</dbReference>
<keyword evidence="4 6" id="KW-0998">Cell outer membrane</keyword>
<comment type="subcellular location">
    <subcellularLocation>
        <location evidence="6">Cell outer membrane</location>
        <topology evidence="6">Lipid-anchor</topology>
    </subcellularLocation>
</comment>
<keyword evidence="3 6" id="KW-0564">Palmitate</keyword>
<protein>
    <recommendedName>
        <fullName evidence="6">LPS-assembly lipoprotein LptE</fullName>
    </recommendedName>
</protein>
<keyword evidence="5 6" id="KW-0449">Lipoprotein</keyword>
<dbReference type="Pfam" id="PF04390">
    <property type="entry name" value="LptE"/>
    <property type="match status" value="1"/>
</dbReference>
<dbReference type="PANTHER" id="PTHR38098">
    <property type="entry name" value="LPS-ASSEMBLY LIPOPROTEIN LPTE"/>
    <property type="match status" value="1"/>
</dbReference>
<keyword evidence="1 6" id="KW-0732">Signal</keyword>
<sequence length="171" mass="18724">MIAALSKTNRLLILALFSMSLVACGFHLRGQVDLPDQLKVITLTSDSGSEDFDRSLRIALASAGVTIINEADATKATYNLKVNAISSSDTELARNASNDVSQVQRRLTSHYFIRQANGKAVYGPRTISTTRTLTNQDAEESAKLSYNQSQMQSMSEDLADQLVYDLNYAPL</sequence>